<evidence type="ECO:0000256" key="3">
    <source>
        <dbReference type="ARBA" id="ARBA00023212"/>
    </source>
</evidence>
<name>A0A4U1FJF7_MONMO</name>
<comment type="caution">
    <text evidence="7">The sequence shown here is derived from an EMBL/GenBank/DDBJ whole genome shotgun (WGS) entry which is preliminary data.</text>
</comment>
<dbReference type="InterPro" id="IPR011050">
    <property type="entry name" value="Pectin_lyase_fold/virulence"/>
</dbReference>
<organism evidence="7 8">
    <name type="scientific">Monodon monoceros</name>
    <name type="common">Narwhal</name>
    <name type="synonym">Ceratodon monodon</name>
    <dbReference type="NCBI Taxonomy" id="40151"/>
    <lineage>
        <taxon>Eukaryota</taxon>
        <taxon>Metazoa</taxon>
        <taxon>Chordata</taxon>
        <taxon>Craniata</taxon>
        <taxon>Vertebrata</taxon>
        <taxon>Euteleostomi</taxon>
        <taxon>Mammalia</taxon>
        <taxon>Eutheria</taxon>
        <taxon>Laurasiatheria</taxon>
        <taxon>Artiodactyla</taxon>
        <taxon>Whippomorpha</taxon>
        <taxon>Cetacea</taxon>
        <taxon>Odontoceti</taxon>
        <taxon>Monodontidae</taxon>
        <taxon>Monodon</taxon>
    </lineage>
</organism>
<evidence type="ECO:0000259" key="6">
    <source>
        <dbReference type="Pfam" id="PF23762"/>
    </source>
</evidence>
<dbReference type="EMBL" id="RWIC01000095">
    <property type="protein sequence ID" value="TKC50092.1"/>
    <property type="molecule type" value="Genomic_DNA"/>
</dbReference>
<proteinExistence type="predicted"/>
<feature type="domain" description="SHC SH2" evidence="6">
    <location>
        <begin position="63"/>
        <end position="262"/>
    </location>
</feature>
<dbReference type="AlphaFoldDB" id="A0A4U1FJF7"/>
<comment type="subcellular location">
    <subcellularLocation>
        <location evidence="1">Cytoplasm</location>
        <location evidence="1">Cytoskeleton</location>
        <location evidence="1">Spindle</location>
    </subcellularLocation>
</comment>
<keyword evidence="2" id="KW-0963">Cytoplasm</keyword>
<dbReference type="InterPro" id="IPR057508">
    <property type="entry name" value="SHCBP-like_N"/>
</dbReference>
<keyword evidence="3" id="KW-0206">Cytoskeleton</keyword>
<evidence type="ECO:0000256" key="1">
    <source>
        <dbReference type="ARBA" id="ARBA00004186"/>
    </source>
</evidence>
<evidence type="ECO:0000313" key="7">
    <source>
        <dbReference type="EMBL" id="TKC50092.1"/>
    </source>
</evidence>
<evidence type="ECO:0000256" key="2">
    <source>
        <dbReference type="ARBA" id="ARBA00022490"/>
    </source>
</evidence>
<dbReference type="Proteomes" id="UP000308365">
    <property type="component" value="Unassembled WGS sequence"/>
</dbReference>
<sequence>VVGLGSEAMAPDPERTGWAVEEEPGPLEKGLFEDEDSCSDCSNHDKPGTSLPSFAPESQLVSYEPLEVKEFTAEFLEKVLESSGWRAVWHTNVFEVLAAVTDVDFAALKAVGRLAVLDPYLCESQVSTFTLECMKELLDLKEHWLQELWLVFDGSGVFDQTAHQNIWRSFYQNIWSLAEEEDEFDYFVRCAEPRLRLHYDILEDQVPSGLIVDYQNLKTDCLSNCNSDSEQENISMPEGLKFYSEIEQLKRKLKLIENPLLRYVFGYQKNSNIQAKGIRPNGQKVTHVISSTMTTGLLDKLCPESCTEEIEIQFHSDPLSAINACYEGDTVIVCPGHYVVHGTFSMADSIELEGYGLPDIVIEKGGKGDTFLWIVRHDAVEGILIIHRGKTTLENCVLQCETTGVTGAKGAGIEIYPGSKCTLSDNRIHHCKEGILIKDFLDERYDIPQISMVNNVIHNKEGYGVVLVKPTIFSDLQENAQDETEENKVQTSGETDVAERVDLEELIQCATGHTKKKRLSELGIAQADDNLVSQEMFVSVVGNQFKWNGKGSFGTFLF</sequence>
<dbReference type="Gene3D" id="2.160.20.10">
    <property type="entry name" value="Single-stranded right-handed beta-helix, Pectin lyase-like"/>
    <property type="match status" value="1"/>
</dbReference>
<dbReference type="GO" id="GO:0005819">
    <property type="term" value="C:spindle"/>
    <property type="evidence" value="ECO:0007669"/>
    <property type="project" value="UniProtKB-SubCell"/>
</dbReference>
<gene>
    <name evidence="7" type="ORF">EI555_001174</name>
</gene>
<dbReference type="Pfam" id="PF13229">
    <property type="entry name" value="Beta_helix"/>
    <property type="match status" value="1"/>
</dbReference>
<dbReference type="InterPro" id="IPR012334">
    <property type="entry name" value="Pectin_lyas_fold"/>
</dbReference>
<dbReference type="GO" id="GO:0008543">
    <property type="term" value="P:fibroblast growth factor receptor signaling pathway"/>
    <property type="evidence" value="ECO:0007669"/>
    <property type="project" value="TreeGrafter"/>
</dbReference>
<feature type="non-terminal residue" evidence="7">
    <location>
        <position position="1"/>
    </location>
</feature>
<dbReference type="InterPro" id="IPR045140">
    <property type="entry name" value="SHCBP1-like"/>
</dbReference>
<feature type="domain" description="Right handed beta helix" evidence="5">
    <location>
        <begin position="377"/>
        <end position="468"/>
    </location>
</feature>
<dbReference type="InterPro" id="IPR039448">
    <property type="entry name" value="Beta_helix"/>
</dbReference>
<feature type="region of interest" description="Disordered" evidence="4">
    <location>
        <begin position="1"/>
        <end position="53"/>
    </location>
</feature>
<accession>A0A4U1FJF7</accession>
<dbReference type="Pfam" id="PF23762">
    <property type="entry name" value="SHCBP_N"/>
    <property type="match status" value="1"/>
</dbReference>
<dbReference type="PANTHER" id="PTHR14695:SF8">
    <property type="entry name" value="SHC SH2 DOMAIN-BINDING PROTEIN 1"/>
    <property type="match status" value="1"/>
</dbReference>
<dbReference type="SUPFAM" id="SSF51126">
    <property type="entry name" value="Pectin lyase-like"/>
    <property type="match status" value="1"/>
</dbReference>
<protein>
    <submittedName>
        <fullName evidence="7">Uncharacterized protein</fullName>
    </submittedName>
</protein>
<evidence type="ECO:0000313" key="8">
    <source>
        <dbReference type="Proteomes" id="UP000308365"/>
    </source>
</evidence>
<reference evidence="8" key="1">
    <citation type="journal article" date="2019" name="IScience">
        <title>Narwhal Genome Reveals Long-Term Low Genetic Diversity despite Current Large Abundance Size.</title>
        <authorList>
            <person name="Westbury M.V."/>
            <person name="Petersen B."/>
            <person name="Garde E."/>
            <person name="Heide-Jorgensen M.P."/>
            <person name="Lorenzen E.D."/>
        </authorList>
    </citation>
    <scope>NUCLEOTIDE SEQUENCE [LARGE SCALE GENOMIC DNA]</scope>
</reference>
<dbReference type="PANTHER" id="PTHR14695">
    <property type="entry name" value="SHC SH2-DOMAIN BINDING PROTEIN 1-RELATED"/>
    <property type="match status" value="1"/>
</dbReference>
<evidence type="ECO:0000259" key="5">
    <source>
        <dbReference type="Pfam" id="PF13229"/>
    </source>
</evidence>
<evidence type="ECO:0000256" key="4">
    <source>
        <dbReference type="SAM" id="MobiDB-lite"/>
    </source>
</evidence>